<dbReference type="PROSITE" id="PS00478">
    <property type="entry name" value="LIM_DOMAIN_1"/>
    <property type="match status" value="1"/>
</dbReference>
<evidence type="ECO:0000256" key="2">
    <source>
        <dbReference type="ARBA" id="ARBA00022473"/>
    </source>
</evidence>
<evidence type="ECO:0000313" key="12">
    <source>
        <dbReference type="Proteomes" id="UP000000589"/>
    </source>
</evidence>
<dbReference type="Ensembl" id="ENSMUST00000114290.4">
    <property type="protein sequence ID" value="ENSMUSP00000109929.3"/>
    <property type="gene ID" value="ENSMUSG00000032318.13"/>
</dbReference>
<dbReference type="HOGENOM" id="CLU_1539512_0_0_1"/>
<gene>
    <name evidence="9 10 11" type="primary">Isl2</name>
</gene>
<comment type="subcellular location">
    <subcellularLocation>
        <location evidence="1">Nucleus</location>
    </subcellularLocation>
</comment>
<dbReference type="Antibodypedia" id="27431">
    <property type="antibodies" value="230 antibodies from 29 providers"/>
</dbReference>
<accession>Q0VAX2</accession>
<dbReference type="InterPro" id="IPR047244">
    <property type="entry name" value="ISL1/2-like_LIM1"/>
</dbReference>
<dbReference type="KEGG" id="mmu:104360"/>
<dbReference type="AlphaFoldDB" id="Q0VAX2"/>
<evidence type="ECO:0000259" key="8">
    <source>
        <dbReference type="PROSITE" id="PS50023"/>
    </source>
</evidence>
<organism evidence="9">
    <name type="scientific">Mus musculus</name>
    <name type="common">Mouse</name>
    <dbReference type="NCBI Taxonomy" id="10090"/>
    <lineage>
        <taxon>Eukaryota</taxon>
        <taxon>Metazoa</taxon>
        <taxon>Chordata</taxon>
        <taxon>Craniata</taxon>
        <taxon>Vertebrata</taxon>
        <taxon>Euteleostomi</taxon>
        <taxon>Mammalia</taxon>
        <taxon>Eutheria</taxon>
        <taxon>Euarchontoglires</taxon>
        <taxon>Glires</taxon>
        <taxon>Rodentia</taxon>
        <taxon>Myomorpha</taxon>
        <taxon>Muroidea</taxon>
        <taxon>Muridae</taxon>
        <taxon>Murinae</taxon>
        <taxon>Mus</taxon>
        <taxon>Mus</taxon>
    </lineage>
</organism>
<dbReference type="PANTHER" id="PTHR24204">
    <property type="entry name" value="INSULIN GENE ENHANCER PROTEIN"/>
    <property type="match status" value="1"/>
</dbReference>
<dbReference type="EMBL" id="BC148307">
    <property type="protein sequence ID" value="AAI48308.2"/>
    <property type="molecule type" value="mRNA"/>
</dbReference>
<keyword evidence="12" id="KW-1185">Reference proteome</keyword>
<dbReference type="Gene3D" id="2.10.110.10">
    <property type="entry name" value="Cysteine Rich Protein"/>
    <property type="match status" value="1"/>
</dbReference>
<evidence type="ECO:0000256" key="7">
    <source>
        <dbReference type="SAM" id="MobiDB-lite"/>
    </source>
</evidence>
<dbReference type="ProteomicsDB" id="331013"/>
<dbReference type="MGI" id="MGI:109156">
    <property type="gene designation" value="Isl2"/>
</dbReference>
<dbReference type="GO" id="GO:0048665">
    <property type="term" value="P:neuron fate specification"/>
    <property type="evidence" value="ECO:0007669"/>
    <property type="project" value="InterPro"/>
</dbReference>
<evidence type="ECO:0000256" key="4">
    <source>
        <dbReference type="ARBA" id="ARBA00022833"/>
    </source>
</evidence>
<dbReference type="GeneID" id="104360"/>
<protein>
    <submittedName>
        <fullName evidence="10">Insulin related protein 2 (islet 2)</fullName>
    </submittedName>
    <submittedName>
        <fullName evidence="9">Isl2 protein</fullName>
    </submittedName>
</protein>
<sequence length="174" mass="19243">MVDIIFHYPFLGAMGDHSKKKPGTAMCVGCGSQIHDQFILRVSPDLEWHAACLKCAECSQYLDETCTCFVRDGKTYCKRDYVRRWVRTTALTAHARAQAGGEDNPGTDCAQREATAYPADVLRRQSAARRAHERAASRDDRLEPAGHPRVVSEQALQGQEEVHSHEAATAAATQ</sequence>
<reference evidence="9" key="1">
    <citation type="journal article" date="2004" name="Genome Res.">
        <title>The status, quality, and expansion of the NIH full-length cDNA project: the Mammalian Gene Collection (MGC).</title>
        <authorList>
            <consortium name="The MGC Project Team"/>
            <person name="Gerhard D.S."/>
            <person name="Wagner L."/>
            <person name="Feingold E.A."/>
            <person name="Shenmen C.M."/>
            <person name="Grouse L.H."/>
            <person name="Schuler G."/>
            <person name="Klein S.L."/>
            <person name="Old S."/>
            <person name="Rasooly R."/>
            <person name="Good P."/>
            <person name="Guyer M."/>
            <person name="Peck A.M."/>
            <person name="Derge J.G."/>
            <person name="Lipman D."/>
            <person name="Collins F.S."/>
            <person name="Jang W."/>
            <person name="Sherry S."/>
            <person name="Feolo M."/>
            <person name="Misquitta L."/>
            <person name="Lee E."/>
            <person name="Rotmistrovsky K."/>
            <person name="Greenhut S.F."/>
            <person name="Schaefer C.F."/>
            <person name="Buetow K."/>
            <person name="Bonner T.I."/>
            <person name="Haussler D."/>
            <person name="Kent J."/>
            <person name="Kiekhaus M."/>
            <person name="Furey T."/>
            <person name="Brent M."/>
            <person name="Prange C."/>
            <person name="Schreiber K."/>
            <person name="Shapiro N."/>
            <person name="Bhat N.K."/>
            <person name="Hopkins R.F."/>
            <person name="Hsie F."/>
            <person name="Driscoll T."/>
            <person name="Soares M.B."/>
            <person name="Casavant T.L."/>
            <person name="Scheetz T.E."/>
            <person name="Brown-stein M.J."/>
            <person name="Usdin T.B."/>
            <person name="Toshiyuki S."/>
            <person name="Carninci P."/>
            <person name="Piao Y."/>
            <person name="Dudekula D.B."/>
            <person name="Ko M.S."/>
            <person name="Kawakami K."/>
            <person name="Suzuki Y."/>
            <person name="Sugano S."/>
            <person name="Gruber C.E."/>
            <person name="Smith M.R."/>
            <person name="Simmons B."/>
            <person name="Moore T."/>
            <person name="Waterman R."/>
            <person name="Johnson S.L."/>
            <person name="Ruan Y."/>
            <person name="Wei C.L."/>
            <person name="Mathavan S."/>
            <person name="Gunaratne P.H."/>
            <person name="Wu J."/>
            <person name="Garcia A.M."/>
            <person name="Hulyk S.W."/>
            <person name="Fuh E."/>
            <person name="Yuan Y."/>
            <person name="Sneed A."/>
            <person name="Kowis C."/>
            <person name="Hodgson A."/>
            <person name="Muzny D.M."/>
            <person name="McPherson J."/>
            <person name="Gibbs R.A."/>
            <person name="Fahey J."/>
            <person name="Helton E."/>
            <person name="Ketteman M."/>
            <person name="Madan A."/>
            <person name="Rodrigues S."/>
            <person name="Sanchez A."/>
            <person name="Whiting M."/>
            <person name="Madari A."/>
            <person name="Young A.C."/>
            <person name="Wetherby K.D."/>
            <person name="Granite S.J."/>
            <person name="Kwong P.N."/>
            <person name="Brinkley C.P."/>
            <person name="Pearson R.L."/>
            <person name="Bouffard G.G."/>
            <person name="Blakesly R.W."/>
            <person name="Green E.D."/>
            <person name="Dickson M.C."/>
            <person name="Rodriguez A.C."/>
            <person name="Grimwood J."/>
            <person name="Schmutz J."/>
            <person name="Myers R.M."/>
            <person name="Butterfield Y.S."/>
            <person name="Griffith M."/>
            <person name="Griffith O.L."/>
            <person name="Krzywinski M.I."/>
            <person name="Liao N."/>
            <person name="Morin R."/>
            <person name="Morrin R."/>
            <person name="Palmquist D."/>
            <person name="Petrescu A.S."/>
            <person name="Skalska U."/>
            <person name="Smailus D.E."/>
            <person name="Stott J.M."/>
            <person name="Schnerch A."/>
            <person name="Schein J.E."/>
            <person name="Jones S.J."/>
            <person name="Holt R.A."/>
            <person name="Baross A."/>
            <person name="Marra M.A."/>
            <person name="Clifton S."/>
            <person name="Makowski K.A."/>
            <person name="Bosak S."/>
            <person name="Malek J."/>
        </authorList>
    </citation>
    <scope>NUCLEOTIDE SEQUENCE [LARGE SCALE MRNA]</scope>
    <source>
        <tissue evidence="9">PCR rescued clones</tissue>
    </source>
</reference>
<feature type="compositionally biased region" description="Basic and acidic residues" evidence="7">
    <location>
        <begin position="133"/>
        <end position="146"/>
    </location>
</feature>
<dbReference type="PROSITE" id="PS50023">
    <property type="entry name" value="LIM_DOMAIN_2"/>
    <property type="match status" value="1"/>
</dbReference>
<evidence type="ECO:0000256" key="6">
    <source>
        <dbReference type="PROSITE-ProRule" id="PRU00125"/>
    </source>
</evidence>
<dbReference type="AGR" id="MGI:109156"/>
<dbReference type="RefSeq" id="NP_081673.2">
    <property type="nucleotide sequence ID" value="NM_027397.3"/>
</dbReference>
<dbReference type="SMART" id="SM00132">
    <property type="entry name" value="LIM"/>
    <property type="match status" value="1"/>
</dbReference>
<dbReference type="ExpressionAtlas" id="Q0VAX2">
    <property type="expression patterns" value="baseline and differential"/>
</dbReference>
<dbReference type="OrthoDB" id="125004at2759"/>
<dbReference type="Proteomes" id="UP000000589">
    <property type="component" value="Chromosome 9"/>
</dbReference>
<dbReference type="Ensembl" id="ENSMUST00000164373.8">
    <property type="protein sequence ID" value="ENSMUSP00000130638.2"/>
    <property type="gene ID" value="ENSMUSG00000032318.13"/>
</dbReference>
<dbReference type="GeneTree" id="ENSGT00940000153731"/>
<dbReference type="GO" id="GO:0045944">
    <property type="term" value="P:positive regulation of transcription by RNA polymerase II"/>
    <property type="evidence" value="ECO:0007669"/>
    <property type="project" value="InterPro"/>
</dbReference>
<evidence type="ECO:0000256" key="1">
    <source>
        <dbReference type="ARBA" id="ARBA00004123"/>
    </source>
</evidence>
<evidence type="ECO:0000256" key="5">
    <source>
        <dbReference type="ARBA" id="ARBA00023038"/>
    </source>
</evidence>
<dbReference type="SMR" id="Q0VAX2"/>
<reference evidence="10 12" key="2">
    <citation type="journal article" date="2009" name="PLoS Biol.">
        <title>Lineage-specific biology revealed by a finished genome assembly of the mouse.</title>
        <authorList>
            <consortium name="Mouse Genome Sequencing Consortium"/>
            <person name="Church D.M."/>
            <person name="Goodstadt L."/>
            <person name="Hillier L.W."/>
            <person name="Zody M.C."/>
            <person name="Goldstein S."/>
            <person name="She X."/>
            <person name="Bult C.J."/>
            <person name="Agarwala R."/>
            <person name="Cherry J.L."/>
            <person name="DiCuccio M."/>
            <person name="Hlavina W."/>
            <person name="Kapustin Y."/>
            <person name="Meric P."/>
            <person name="Maglott D."/>
            <person name="Birtle Z."/>
            <person name="Marques A.C."/>
            <person name="Graves T."/>
            <person name="Zhou S."/>
            <person name="Teague B."/>
            <person name="Potamousis K."/>
            <person name="Churas C."/>
            <person name="Place M."/>
            <person name="Herschleb J."/>
            <person name="Runnheim R."/>
            <person name="Forrest D."/>
            <person name="Amos-Landgraf J."/>
            <person name="Schwartz D.C."/>
            <person name="Cheng Z."/>
            <person name="Lindblad-Toh K."/>
            <person name="Eichler E.E."/>
            <person name="Ponting C.P."/>
        </authorList>
    </citation>
    <scope>NUCLEOTIDE SEQUENCE [LARGE SCALE GENOMIC DNA]</scope>
    <source>
        <strain evidence="10 12">C57BL/6J</strain>
    </source>
</reference>
<dbReference type="VEuPathDB" id="HostDB:ENSMUSG00000032318"/>
<dbReference type="EMBL" id="BC120880">
    <property type="protein sequence ID" value="AAI20881.1"/>
    <property type="molecule type" value="mRNA"/>
</dbReference>
<dbReference type="DNASU" id="104360"/>
<dbReference type="CDD" id="cd09366">
    <property type="entry name" value="LIM1_Isl"/>
    <property type="match status" value="1"/>
</dbReference>
<dbReference type="InterPro" id="IPR047169">
    <property type="entry name" value="ISL1/2-like"/>
</dbReference>
<feature type="domain" description="LIM zinc-binding" evidence="8">
    <location>
        <begin position="25"/>
        <end position="87"/>
    </location>
</feature>
<evidence type="ECO:0000313" key="11">
    <source>
        <dbReference type="MGI" id="MGI:109156"/>
    </source>
</evidence>
<evidence type="ECO:0000313" key="10">
    <source>
        <dbReference type="Ensembl" id="ENSMUSP00000109929.3"/>
    </source>
</evidence>
<dbReference type="BioGRID-ORCS" id="104360">
    <property type="hits" value="1 hit in 79 CRISPR screens"/>
</dbReference>
<keyword evidence="3 6" id="KW-0479">Metal-binding</keyword>
<dbReference type="Bgee" id="ENSMUSG00000032318">
    <property type="expression patterns" value="Expressed in lumbar dorsal root ganglion and 84 other cell types or tissues"/>
</dbReference>
<dbReference type="Pfam" id="PF00412">
    <property type="entry name" value="LIM"/>
    <property type="match status" value="1"/>
</dbReference>
<dbReference type="SUPFAM" id="SSF57716">
    <property type="entry name" value="Glucocorticoid receptor-like (DNA-binding domain)"/>
    <property type="match status" value="2"/>
</dbReference>
<reference evidence="10" key="3">
    <citation type="journal article" date="2011" name="PLoS Biol.">
        <title>Modernizing reference genome assemblies.</title>
        <authorList>
            <person name="Church D.M."/>
            <person name="Schneider V.A."/>
            <person name="Graves T."/>
            <person name="Auger K."/>
            <person name="Cunningham F."/>
            <person name="Bouk N."/>
            <person name="Chen H.C."/>
            <person name="Agarwala R."/>
            <person name="McLaren W.M."/>
            <person name="Ritchie G.R."/>
            <person name="Albracht D."/>
            <person name="Kremitzki M."/>
            <person name="Rock S."/>
            <person name="Kotkiewicz H."/>
            <person name="Kremitzki C."/>
            <person name="Wollam A."/>
            <person name="Trani L."/>
            <person name="Fulton L."/>
            <person name="Fulton R."/>
            <person name="Matthews L."/>
            <person name="Whitehead S."/>
            <person name="Chow W."/>
            <person name="Torrance J."/>
            <person name="Dunn M."/>
            <person name="Harden G."/>
            <person name="Threadgold G."/>
            <person name="Wood J."/>
            <person name="Collins J."/>
            <person name="Heath P."/>
            <person name="Griffiths G."/>
            <person name="Pelan S."/>
            <person name="Grafham D."/>
            <person name="Eichler E.E."/>
            <person name="Weinstock G."/>
            <person name="Mardis E.R."/>
            <person name="Wilson R.K."/>
            <person name="Howe K."/>
            <person name="Flicek P."/>
            <person name="Hubbard T."/>
        </authorList>
    </citation>
    <scope>NUCLEOTIDE SEQUENCE [LARGE SCALE GENOMIC DNA]</scope>
    <source>
        <strain evidence="10">C57BL/6J</strain>
    </source>
</reference>
<keyword evidence="2" id="KW-0217">Developmental protein</keyword>
<keyword evidence="4 6" id="KW-0862">Zinc</keyword>
<accession>A7E200</accession>
<keyword evidence="5 6" id="KW-0440">LIM domain</keyword>
<feature type="region of interest" description="Disordered" evidence="7">
    <location>
        <begin position="122"/>
        <end position="174"/>
    </location>
</feature>
<evidence type="ECO:0000256" key="3">
    <source>
        <dbReference type="ARBA" id="ARBA00022723"/>
    </source>
</evidence>
<dbReference type="InterPro" id="IPR001781">
    <property type="entry name" value="Znf_LIM"/>
</dbReference>
<proteinExistence type="evidence at transcript level"/>
<reference evidence="10" key="4">
    <citation type="submission" date="2025-05" db="UniProtKB">
        <authorList>
            <consortium name="Ensembl"/>
        </authorList>
    </citation>
    <scope>IDENTIFICATION</scope>
    <source>
        <strain evidence="10">C57BL/6J</strain>
    </source>
</reference>
<name>Q0VAX2_MOUSE</name>
<dbReference type="GO" id="GO:0000981">
    <property type="term" value="F:DNA-binding transcription factor activity, RNA polymerase II-specific"/>
    <property type="evidence" value="ECO:0007669"/>
    <property type="project" value="InterPro"/>
</dbReference>
<dbReference type="CTD" id="64843"/>
<dbReference type="PANTHER" id="PTHR24204:SF2">
    <property type="entry name" value="INSULIN GENE ENHANCER PROTEIN ISL-2"/>
    <property type="match status" value="1"/>
</dbReference>
<dbReference type="FunFam" id="2.10.110.10:FF:000034">
    <property type="entry name" value="Insulin gene enhancer protein ISL"/>
    <property type="match status" value="1"/>
</dbReference>
<evidence type="ECO:0000313" key="9">
    <source>
        <dbReference type="EMBL" id="AAI20881.1"/>
    </source>
</evidence>
<dbReference type="GO" id="GO:0046872">
    <property type="term" value="F:metal ion binding"/>
    <property type="evidence" value="ECO:0007669"/>
    <property type="project" value="UniProtKB-KW"/>
</dbReference>
<dbReference type="GO" id="GO:0005634">
    <property type="term" value="C:nucleus"/>
    <property type="evidence" value="ECO:0007669"/>
    <property type="project" value="UniProtKB-SubCell"/>
</dbReference>